<comment type="caution">
    <text evidence="1">The sequence shown here is derived from an EMBL/GenBank/DDBJ whole genome shotgun (WGS) entry which is preliminary data.</text>
</comment>
<sequence>MENQENIIERKVNKQVDKITEAFENIKSRDCAKIKSYLKIGK</sequence>
<gene>
    <name evidence="1" type="ORF">EUBDOL_02003</name>
</gene>
<accession>A8RDN4</accession>
<organism evidence="1 2">
    <name type="scientific">Amedibacillus dolichus DSM 3991</name>
    <dbReference type="NCBI Taxonomy" id="428127"/>
    <lineage>
        <taxon>Bacteria</taxon>
        <taxon>Bacillati</taxon>
        <taxon>Bacillota</taxon>
        <taxon>Erysipelotrichia</taxon>
        <taxon>Erysipelotrichales</taxon>
        <taxon>Erysipelotrichaceae</taxon>
        <taxon>Amedibacillus</taxon>
    </lineage>
</organism>
<name>A8RDN4_9FIRM</name>
<reference evidence="1 2" key="1">
    <citation type="submission" date="2007-09" db="EMBL/GenBank/DDBJ databases">
        <title>Draft genome sequence of Eubacterium dolichum (DSM 3991).</title>
        <authorList>
            <person name="Sudarsanam P."/>
            <person name="Ley R."/>
            <person name="Guruge J."/>
            <person name="Turnbaugh P.J."/>
            <person name="Mahowald M."/>
            <person name="Liep D."/>
            <person name="Gordon J."/>
        </authorList>
    </citation>
    <scope>NUCLEOTIDE SEQUENCE [LARGE SCALE GENOMIC DNA]</scope>
    <source>
        <strain evidence="1 2">DSM 3991</strain>
    </source>
</reference>
<proteinExistence type="predicted"/>
<dbReference type="AlphaFoldDB" id="A8RDN4"/>
<evidence type="ECO:0000313" key="2">
    <source>
        <dbReference type="Proteomes" id="UP000004090"/>
    </source>
</evidence>
<dbReference type="HOGENOM" id="CLU_3251651_0_0_9"/>
<protein>
    <submittedName>
        <fullName evidence="1">Uncharacterized protein</fullName>
    </submittedName>
</protein>
<dbReference type="Proteomes" id="UP000004090">
    <property type="component" value="Unassembled WGS sequence"/>
</dbReference>
<evidence type="ECO:0000313" key="1">
    <source>
        <dbReference type="EMBL" id="EDP10740.1"/>
    </source>
</evidence>
<reference evidence="1 2" key="2">
    <citation type="submission" date="2007-09" db="EMBL/GenBank/DDBJ databases">
        <authorList>
            <person name="Fulton L."/>
            <person name="Clifton S."/>
            <person name="Fulton B."/>
            <person name="Xu J."/>
            <person name="Minx P."/>
            <person name="Pepin K.H."/>
            <person name="Johnson M."/>
            <person name="Thiruvilangam P."/>
            <person name="Bhonagiri V."/>
            <person name="Nash W.E."/>
            <person name="Mardis E.R."/>
            <person name="Wilson R.K."/>
        </authorList>
    </citation>
    <scope>NUCLEOTIDE SEQUENCE [LARGE SCALE GENOMIC DNA]</scope>
    <source>
        <strain evidence="1 2">DSM 3991</strain>
    </source>
</reference>
<dbReference type="EMBL" id="ABAW02000024">
    <property type="protein sequence ID" value="EDP10740.1"/>
    <property type="molecule type" value="Genomic_DNA"/>
</dbReference>